<dbReference type="RefSeq" id="WP_007004860.1">
    <property type="nucleotide sequence ID" value="NZ_GG770780.1"/>
</dbReference>
<evidence type="ECO:0000256" key="4">
    <source>
        <dbReference type="ARBA" id="ARBA00022705"/>
    </source>
</evidence>
<dbReference type="Proteomes" id="UP000005324">
    <property type="component" value="Unassembled WGS sequence"/>
</dbReference>
<dbReference type="GO" id="GO:0006261">
    <property type="term" value="P:DNA-templated DNA replication"/>
    <property type="evidence" value="ECO:0007669"/>
    <property type="project" value="TreeGrafter"/>
</dbReference>
<dbReference type="InterPro" id="IPR045085">
    <property type="entry name" value="HLD_clamp_pol_III_gamma_tau"/>
</dbReference>
<dbReference type="FunFam" id="1.20.272.10:FF:000003">
    <property type="entry name" value="DNA polymerase III subunit gamma/tau"/>
    <property type="match status" value="1"/>
</dbReference>
<dbReference type="EMBL" id="ADVL01000271">
    <property type="protein sequence ID" value="EFH12139.1"/>
    <property type="molecule type" value="Genomic_DNA"/>
</dbReference>
<evidence type="ECO:0000313" key="15">
    <source>
        <dbReference type="Proteomes" id="UP000005324"/>
    </source>
</evidence>
<keyword evidence="5" id="KW-0479">Metal-binding</keyword>
<evidence type="ECO:0000256" key="11">
    <source>
        <dbReference type="RuleBase" id="RU364063"/>
    </source>
</evidence>
<dbReference type="Gene3D" id="1.20.272.10">
    <property type="match status" value="1"/>
</dbReference>
<comment type="subunit">
    <text evidence="11">DNA polymerase III contains a core (composed of alpha, epsilon and theta chains) that associates with a tau subunit. This core dimerizes to form the POLIII' complex. PolIII' associates with the gamma complex (composed of gamma, delta, delta', psi and chi chains) and with the beta chain to form the complete DNA polymerase III complex.</text>
</comment>
<dbReference type="PANTHER" id="PTHR11669">
    <property type="entry name" value="REPLICATION FACTOR C / DNA POLYMERASE III GAMMA-TAU SUBUNIT"/>
    <property type="match status" value="1"/>
</dbReference>
<evidence type="ECO:0000256" key="6">
    <source>
        <dbReference type="ARBA" id="ARBA00022741"/>
    </source>
</evidence>
<evidence type="ECO:0000256" key="12">
    <source>
        <dbReference type="SAM" id="MobiDB-lite"/>
    </source>
</evidence>
<dbReference type="GO" id="GO:0003677">
    <property type="term" value="F:DNA binding"/>
    <property type="evidence" value="ECO:0007669"/>
    <property type="project" value="InterPro"/>
</dbReference>
<proteinExistence type="inferred from homology"/>
<name>D5RKM6_9PROT</name>
<comment type="caution">
    <text evidence="14">The sequence shown here is derived from an EMBL/GenBank/DDBJ whole genome shotgun (WGS) entry which is preliminary data.</text>
</comment>
<dbReference type="InterPro" id="IPR012763">
    <property type="entry name" value="DNA_pol_III_sug/sutau_N"/>
</dbReference>
<dbReference type="PANTHER" id="PTHR11669:SF0">
    <property type="entry name" value="PROTEIN STICHEL-LIKE 2"/>
    <property type="match status" value="1"/>
</dbReference>
<feature type="region of interest" description="Disordered" evidence="12">
    <location>
        <begin position="1"/>
        <end position="52"/>
    </location>
</feature>
<dbReference type="HOGENOM" id="CLU_006229_0_1_5"/>
<evidence type="ECO:0000256" key="7">
    <source>
        <dbReference type="ARBA" id="ARBA00022833"/>
    </source>
</evidence>
<dbReference type="NCBIfam" id="NF006585">
    <property type="entry name" value="PRK09111.1"/>
    <property type="match status" value="1"/>
</dbReference>
<feature type="non-terminal residue" evidence="14">
    <location>
        <position position="444"/>
    </location>
</feature>
<evidence type="ECO:0000256" key="10">
    <source>
        <dbReference type="ARBA" id="ARBA00049244"/>
    </source>
</evidence>
<comment type="function">
    <text evidence="11">DNA polymerase III is a complex, multichain enzyme responsible for most of the replicative synthesis in bacteria. This DNA polymerase also exhibits 3' to 5' exonuclease activity.</text>
</comment>
<dbReference type="CDD" id="cd00009">
    <property type="entry name" value="AAA"/>
    <property type="match status" value="1"/>
</dbReference>
<dbReference type="Gene3D" id="3.40.50.300">
    <property type="entry name" value="P-loop containing nucleotide triphosphate hydrolases"/>
    <property type="match status" value="1"/>
</dbReference>
<dbReference type="NCBIfam" id="TIGR02397">
    <property type="entry name" value="dnaX_nterm"/>
    <property type="match status" value="1"/>
</dbReference>
<comment type="catalytic activity">
    <reaction evidence="10 11">
        <text>DNA(n) + a 2'-deoxyribonucleoside 5'-triphosphate = DNA(n+1) + diphosphate</text>
        <dbReference type="Rhea" id="RHEA:22508"/>
        <dbReference type="Rhea" id="RHEA-COMP:17339"/>
        <dbReference type="Rhea" id="RHEA-COMP:17340"/>
        <dbReference type="ChEBI" id="CHEBI:33019"/>
        <dbReference type="ChEBI" id="CHEBI:61560"/>
        <dbReference type="ChEBI" id="CHEBI:173112"/>
        <dbReference type="EC" id="2.7.7.7"/>
    </reaction>
</comment>
<dbReference type="InterPro" id="IPR008921">
    <property type="entry name" value="DNA_pol3_clamp-load_cplx_C"/>
</dbReference>
<evidence type="ECO:0000256" key="3">
    <source>
        <dbReference type="ARBA" id="ARBA00022695"/>
    </source>
</evidence>
<dbReference type="SUPFAM" id="SSF52540">
    <property type="entry name" value="P-loop containing nucleoside triphosphate hydrolases"/>
    <property type="match status" value="1"/>
</dbReference>
<dbReference type="AlphaFoldDB" id="D5RKM6"/>
<keyword evidence="9 11" id="KW-0239">DNA-directed DNA polymerase</keyword>
<comment type="similarity">
    <text evidence="1 11">Belongs to the DnaX/STICHEL family.</text>
</comment>
<dbReference type="InterPro" id="IPR022754">
    <property type="entry name" value="DNA_pol_III_gamma-3"/>
</dbReference>
<feature type="domain" description="AAA+ ATPase" evidence="13">
    <location>
        <begin position="90"/>
        <end position="237"/>
    </location>
</feature>
<keyword evidence="8 11" id="KW-0067">ATP-binding</keyword>
<dbReference type="GO" id="GO:0005524">
    <property type="term" value="F:ATP binding"/>
    <property type="evidence" value="ECO:0007669"/>
    <property type="project" value="UniProtKB-KW"/>
</dbReference>
<dbReference type="SUPFAM" id="SSF48019">
    <property type="entry name" value="post-AAA+ oligomerization domain-like"/>
    <property type="match status" value="1"/>
</dbReference>
<keyword evidence="3 11" id="KW-0548">Nucleotidyltransferase</keyword>
<dbReference type="GO" id="GO:0046872">
    <property type="term" value="F:metal ion binding"/>
    <property type="evidence" value="ECO:0007669"/>
    <property type="project" value="UniProtKB-KW"/>
</dbReference>
<dbReference type="EC" id="2.7.7.7" evidence="11"/>
<feature type="compositionally biased region" description="Low complexity" evidence="12">
    <location>
        <begin position="34"/>
        <end position="52"/>
    </location>
</feature>
<keyword evidence="2 11" id="KW-0808">Transferase</keyword>
<protein>
    <recommendedName>
        <fullName evidence="11">DNA polymerase III subunit gamma/tau</fullName>
        <ecNumber evidence="11">2.7.7.7</ecNumber>
    </recommendedName>
</protein>
<sequence length="444" mass="47399">MPSDSLPDPLDPPPVPEGPGLFGDPPPPEGPGLFGEEAPAAAPPVTAQPEQPATPYRVLARKYRPQTFADLIGQDALVRTLRNAFAQNRVAHAFMLTGVRGVGKTTTARIIARALNCVGPDGNGGPTADPCGVCAECQAILADRHPDVLELDAASNNGVDNIRELREAVRYRPARARFKVYILDEVHMLSTAAFNALLKTLEEPPPQVKFLFATTEIRKVPATILSRCQRFDLKRVPQEQLRAHFARIAEAEAVPASEAALAMIARAADGSVRDGLSLLDQAIAQAAGSAAGVEADLVRDMLGLADRSLLFDLLEAAFRGDIPAMLAAMDAGHERGADPGVVLADLLELTHTLTRLRAVPALRQDPSLPEQERVRGVALAERLTIPVLGRAWQVLLKGISEVAEAPDRRAAAEMVLIRLAHLADLPSPGDLVRRLTEGGLAAPQ</sequence>
<dbReference type="GO" id="GO:0003887">
    <property type="term" value="F:DNA-directed DNA polymerase activity"/>
    <property type="evidence" value="ECO:0007669"/>
    <property type="project" value="UniProtKB-KW"/>
</dbReference>
<evidence type="ECO:0000256" key="1">
    <source>
        <dbReference type="ARBA" id="ARBA00006360"/>
    </source>
</evidence>
<evidence type="ECO:0000259" key="13">
    <source>
        <dbReference type="SMART" id="SM00382"/>
    </source>
</evidence>
<dbReference type="InterPro" id="IPR027417">
    <property type="entry name" value="P-loop_NTPase"/>
</dbReference>
<dbReference type="FunFam" id="1.10.8.60:FF:000013">
    <property type="entry name" value="DNA polymerase III subunit gamma/tau"/>
    <property type="match status" value="1"/>
</dbReference>
<evidence type="ECO:0000256" key="5">
    <source>
        <dbReference type="ARBA" id="ARBA00022723"/>
    </source>
</evidence>
<dbReference type="Pfam" id="PF22608">
    <property type="entry name" value="DNAX_ATPase_lid"/>
    <property type="match status" value="1"/>
</dbReference>
<evidence type="ECO:0000256" key="2">
    <source>
        <dbReference type="ARBA" id="ARBA00022679"/>
    </source>
</evidence>
<organism evidence="14 15">
    <name type="scientific">Pseudoroseomonas cervicalis ATCC 49957</name>
    <dbReference type="NCBI Taxonomy" id="525371"/>
    <lineage>
        <taxon>Bacteria</taxon>
        <taxon>Pseudomonadati</taxon>
        <taxon>Pseudomonadota</taxon>
        <taxon>Alphaproteobacteria</taxon>
        <taxon>Acetobacterales</taxon>
        <taxon>Roseomonadaceae</taxon>
        <taxon>Roseomonas</taxon>
    </lineage>
</organism>
<dbReference type="InterPro" id="IPR003593">
    <property type="entry name" value="AAA+_ATPase"/>
</dbReference>
<dbReference type="FunFam" id="3.40.50.300:FF:000014">
    <property type="entry name" value="DNA polymerase III subunit gamma/tau"/>
    <property type="match status" value="1"/>
</dbReference>
<reference evidence="14 15" key="1">
    <citation type="submission" date="2010-04" db="EMBL/GenBank/DDBJ databases">
        <authorList>
            <person name="Qin X."/>
            <person name="Bachman B."/>
            <person name="Battles P."/>
            <person name="Bell A."/>
            <person name="Bess C."/>
            <person name="Bickham C."/>
            <person name="Chaboub L."/>
            <person name="Chen D."/>
            <person name="Coyle M."/>
            <person name="Deiros D.R."/>
            <person name="Dinh H."/>
            <person name="Forbes L."/>
            <person name="Fowler G."/>
            <person name="Francisco L."/>
            <person name="Fu Q."/>
            <person name="Gubbala S."/>
            <person name="Hale W."/>
            <person name="Han Y."/>
            <person name="Hemphill L."/>
            <person name="Highlander S.K."/>
            <person name="Hirani K."/>
            <person name="Hogues M."/>
            <person name="Jackson L."/>
            <person name="Jakkamsetti A."/>
            <person name="Javaid M."/>
            <person name="Jiang H."/>
            <person name="Korchina V."/>
            <person name="Kovar C."/>
            <person name="Lara F."/>
            <person name="Lee S."/>
            <person name="Mata R."/>
            <person name="Mathew T."/>
            <person name="Moen C."/>
            <person name="Morales K."/>
            <person name="Munidasa M."/>
            <person name="Nazareth L."/>
            <person name="Ngo R."/>
            <person name="Nguyen L."/>
            <person name="Okwuonu G."/>
            <person name="Ongeri F."/>
            <person name="Patil S."/>
            <person name="Petrosino J."/>
            <person name="Pham C."/>
            <person name="Pham P."/>
            <person name="Pu L.-L."/>
            <person name="Puazo M."/>
            <person name="Raj R."/>
            <person name="Reid J."/>
            <person name="Rouhana J."/>
            <person name="Saada N."/>
            <person name="Shang Y."/>
            <person name="Simmons D."/>
            <person name="Thornton R."/>
            <person name="Warren J."/>
            <person name="Weissenberger G."/>
            <person name="Zhang J."/>
            <person name="Zhang L."/>
            <person name="Zhou C."/>
            <person name="Zhu D."/>
            <person name="Muzny D."/>
            <person name="Worley K."/>
            <person name="Gibbs R."/>
        </authorList>
    </citation>
    <scope>NUCLEOTIDE SEQUENCE [LARGE SCALE GENOMIC DNA]</scope>
    <source>
        <strain evidence="14 15">ATCC 49957</strain>
    </source>
</reference>
<evidence type="ECO:0000313" key="14">
    <source>
        <dbReference type="EMBL" id="EFH12139.1"/>
    </source>
</evidence>
<evidence type="ECO:0000256" key="8">
    <source>
        <dbReference type="ARBA" id="ARBA00022840"/>
    </source>
</evidence>
<dbReference type="Pfam" id="PF12169">
    <property type="entry name" value="DNA_pol3_gamma3"/>
    <property type="match status" value="1"/>
</dbReference>
<dbReference type="Gene3D" id="1.10.8.60">
    <property type="match status" value="1"/>
</dbReference>
<gene>
    <name evidence="11 14" type="primary">dnaX</name>
    <name evidence="14" type="ORF">HMPREF0731_1636</name>
</gene>
<evidence type="ECO:0000256" key="9">
    <source>
        <dbReference type="ARBA" id="ARBA00022932"/>
    </source>
</evidence>
<accession>D5RKM6</accession>
<keyword evidence="6 11" id="KW-0547">Nucleotide-binding</keyword>
<keyword evidence="15" id="KW-1185">Reference proteome</keyword>
<dbReference type="Pfam" id="PF13177">
    <property type="entry name" value="DNA_pol3_delta2"/>
    <property type="match status" value="1"/>
</dbReference>
<dbReference type="OrthoDB" id="9810148at2"/>
<dbReference type="InterPro" id="IPR050238">
    <property type="entry name" value="DNA_Rep/Repair_Clamp_Loader"/>
</dbReference>
<keyword evidence="7" id="KW-0862">Zinc</keyword>
<keyword evidence="4 11" id="KW-0235">DNA replication</keyword>
<dbReference type="SMART" id="SM00382">
    <property type="entry name" value="AAA"/>
    <property type="match status" value="1"/>
</dbReference>
<dbReference type="GO" id="GO:0009360">
    <property type="term" value="C:DNA polymerase III complex"/>
    <property type="evidence" value="ECO:0007669"/>
    <property type="project" value="InterPro"/>
</dbReference>